<name>A0ABY8CA36_9FIRM</name>
<feature type="domain" description="ParB-like N-terminal" evidence="4">
    <location>
        <begin position="51"/>
        <end position="147"/>
    </location>
</feature>
<dbReference type="RefSeq" id="WP_315571999.1">
    <property type="nucleotide sequence ID" value="NZ_CP118868.1"/>
</dbReference>
<comment type="similarity">
    <text evidence="1">Belongs to the ParB family.</text>
</comment>
<dbReference type="Pfam" id="PF17762">
    <property type="entry name" value="HTH_ParB"/>
    <property type="match status" value="1"/>
</dbReference>
<dbReference type="InterPro" id="IPR004437">
    <property type="entry name" value="ParB/RepB/Spo0J"/>
</dbReference>
<dbReference type="InterPro" id="IPR050336">
    <property type="entry name" value="Chromosome_partition/occlusion"/>
</dbReference>
<reference evidence="5 6" key="1">
    <citation type="submission" date="2023-02" db="EMBL/GenBank/DDBJ databases">
        <title>Novel Oscillospiraceae bacterial genomes.</title>
        <authorList>
            <person name="Srinivasan S."/>
            <person name="Austin M.N."/>
            <person name="Fiedler T.L."/>
            <person name="Strenk S.M."/>
            <person name="Agnew K.J."/>
            <person name="Nagana Gowda G.A."/>
            <person name="Raftery D."/>
            <person name="Beamer M.A."/>
            <person name="Achilles S.L."/>
            <person name="Wiesenfeld H.C."/>
            <person name="Fredricks D.N."/>
            <person name="Hillier S.L."/>
        </authorList>
    </citation>
    <scope>NUCLEOTIDE SEQUENCE [LARGE SCALE GENOMIC DNA]</scope>
    <source>
        <strain evidence="5 6">CHIC02 1186E3-8</strain>
    </source>
</reference>
<dbReference type="PANTHER" id="PTHR33375">
    <property type="entry name" value="CHROMOSOME-PARTITIONING PROTEIN PARB-RELATED"/>
    <property type="match status" value="1"/>
</dbReference>
<proteinExistence type="inferred from homology"/>
<dbReference type="Gene3D" id="3.90.1530.30">
    <property type="match status" value="1"/>
</dbReference>
<evidence type="ECO:0000313" key="5">
    <source>
        <dbReference type="EMBL" id="WEG35955.1"/>
    </source>
</evidence>
<evidence type="ECO:0000256" key="2">
    <source>
        <dbReference type="ARBA" id="ARBA00022829"/>
    </source>
</evidence>
<dbReference type="EMBL" id="CP118868">
    <property type="protein sequence ID" value="WEG35955.1"/>
    <property type="molecule type" value="Genomic_DNA"/>
</dbReference>
<keyword evidence="2" id="KW-0159">Chromosome partition</keyword>
<dbReference type="Proteomes" id="UP001220478">
    <property type="component" value="Chromosome"/>
</dbReference>
<organism evidence="5 6">
    <name type="scientific">Amygdalobacter indicium</name>
    <dbReference type="NCBI Taxonomy" id="3029272"/>
    <lineage>
        <taxon>Bacteria</taxon>
        <taxon>Bacillati</taxon>
        <taxon>Bacillota</taxon>
        <taxon>Clostridia</taxon>
        <taxon>Eubacteriales</taxon>
        <taxon>Oscillospiraceae</taxon>
        <taxon>Amygdalobacter</taxon>
    </lineage>
</organism>
<dbReference type="CDD" id="cd16393">
    <property type="entry name" value="SPO0J_N"/>
    <property type="match status" value="1"/>
</dbReference>
<evidence type="ECO:0000256" key="1">
    <source>
        <dbReference type="ARBA" id="ARBA00006295"/>
    </source>
</evidence>
<dbReference type="InterPro" id="IPR003115">
    <property type="entry name" value="ParB_N"/>
</dbReference>
<dbReference type="InterPro" id="IPR041468">
    <property type="entry name" value="HTH_ParB/Spo0J"/>
</dbReference>
<gene>
    <name evidence="5" type="ORF">PYS61_01940</name>
</gene>
<dbReference type="InterPro" id="IPR036086">
    <property type="entry name" value="ParB/Sulfiredoxin_sf"/>
</dbReference>
<dbReference type="Pfam" id="PF23552">
    <property type="entry name" value="ParB_C"/>
    <property type="match status" value="1"/>
</dbReference>
<keyword evidence="6" id="KW-1185">Reference proteome</keyword>
<accession>A0ABY8CA36</accession>
<evidence type="ECO:0000256" key="3">
    <source>
        <dbReference type="ARBA" id="ARBA00023125"/>
    </source>
</evidence>
<evidence type="ECO:0000313" key="6">
    <source>
        <dbReference type="Proteomes" id="UP001220478"/>
    </source>
</evidence>
<dbReference type="InterPro" id="IPR057240">
    <property type="entry name" value="ParB_dimer_C"/>
</dbReference>
<sequence>MSIDKQKSATKKSRTVSRLGRGLSALISSELLNESSAAELTDDVYRHTVLKTVPLTDIVPNKEQPRSHFDEEGLQSLAASIKDCGLLQPILVQELKKQGNHQIYRIIAGERRWRACHKANLTEVPVLICQSDLDSATLLKQALIENVQREDLNPIEEAKAYRKLAQEFHLDQEEIAQMSGKSRPVISNMQRLLNLPLHIQGMLEDKRLNVGQAKPLLQIDDQEYCLKLAQLIHEQNLSAREVEKKVQEYLSKLQKDSVVEEEPNGEWQRLAKKQQQQVEEKLSTFFGQKVKLRENKGKGSIVLSYDNYDELDQILAKIGIDKDL</sequence>
<dbReference type="SMART" id="SM00470">
    <property type="entry name" value="ParB"/>
    <property type="match status" value="1"/>
</dbReference>
<dbReference type="NCBIfam" id="TIGR00180">
    <property type="entry name" value="parB_part"/>
    <property type="match status" value="1"/>
</dbReference>
<evidence type="ECO:0000259" key="4">
    <source>
        <dbReference type="SMART" id="SM00470"/>
    </source>
</evidence>
<dbReference type="Gene3D" id="1.10.10.2830">
    <property type="match status" value="1"/>
</dbReference>
<keyword evidence="3" id="KW-0238">DNA-binding</keyword>
<dbReference type="PANTHER" id="PTHR33375:SF1">
    <property type="entry name" value="CHROMOSOME-PARTITIONING PROTEIN PARB-RELATED"/>
    <property type="match status" value="1"/>
</dbReference>
<dbReference type="SUPFAM" id="SSF110849">
    <property type="entry name" value="ParB/Sulfiredoxin"/>
    <property type="match status" value="1"/>
</dbReference>
<dbReference type="Pfam" id="PF02195">
    <property type="entry name" value="ParB_N"/>
    <property type="match status" value="1"/>
</dbReference>
<protein>
    <submittedName>
        <fullName evidence="5">ParB/RepB/Spo0J family partition protein</fullName>
    </submittedName>
</protein>